<dbReference type="PROSITE" id="PS50059">
    <property type="entry name" value="FKBP_PPIASE"/>
    <property type="match status" value="1"/>
</dbReference>
<organism evidence="17 19">
    <name type="scientific">Criibacterium bergeronii</name>
    <dbReference type="NCBI Taxonomy" id="1871336"/>
    <lineage>
        <taxon>Bacteria</taxon>
        <taxon>Bacillati</taxon>
        <taxon>Bacillota</taxon>
        <taxon>Clostridia</taxon>
        <taxon>Peptostreptococcales</taxon>
        <taxon>Filifactoraceae</taxon>
        <taxon>Criibacterium</taxon>
    </lineage>
</organism>
<feature type="coiled-coil region" evidence="15">
    <location>
        <begin position="261"/>
        <end position="288"/>
    </location>
</feature>
<keyword evidence="6 12" id="KW-0697">Rotamase</keyword>
<dbReference type="EMBL" id="VJXW01000004">
    <property type="protein sequence ID" value="TRW27686.1"/>
    <property type="molecule type" value="Genomic_DNA"/>
</dbReference>
<dbReference type="Pfam" id="PF05698">
    <property type="entry name" value="Trigger_C"/>
    <property type="match status" value="1"/>
</dbReference>
<dbReference type="NCBIfam" id="TIGR00115">
    <property type="entry name" value="tig"/>
    <property type="match status" value="1"/>
</dbReference>
<evidence type="ECO:0000256" key="7">
    <source>
        <dbReference type="ARBA" id="ARBA00023186"/>
    </source>
</evidence>
<dbReference type="Gene3D" id="1.10.3120.10">
    <property type="entry name" value="Trigger factor, C-terminal domain"/>
    <property type="match status" value="1"/>
</dbReference>
<comment type="function">
    <text evidence="10 12">Involved in protein export. Acts as a chaperone by maintaining the newly synthesized protein in an open conformation. Functions as a peptidyl-prolyl cis-trans isomerase.</text>
</comment>
<dbReference type="RefSeq" id="WP_068913272.1">
    <property type="nucleotide sequence ID" value="NZ_MBEW02000047.1"/>
</dbReference>
<dbReference type="Gene3D" id="3.30.70.1050">
    <property type="entry name" value="Trigger factor ribosome-binding domain"/>
    <property type="match status" value="1"/>
</dbReference>
<dbReference type="InterPro" id="IPR001179">
    <property type="entry name" value="PPIase_FKBP_dom"/>
</dbReference>
<dbReference type="PIRSF" id="PIRSF003095">
    <property type="entry name" value="Trigger_factor"/>
    <property type="match status" value="1"/>
</dbReference>
<evidence type="ECO:0000256" key="11">
    <source>
        <dbReference type="ARBA" id="ARBA00029986"/>
    </source>
</evidence>
<dbReference type="PANTHER" id="PTHR30560">
    <property type="entry name" value="TRIGGER FACTOR CHAPERONE AND PEPTIDYL-PROLYL CIS/TRANS ISOMERASE"/>
    <property type="match status" value="1"/>
</dbReference>
<evidence type="ECO:0000256" key="15">
    <source>
        <dbReference type="SAM" id="Coils"/>
    </source>
</evidence>
<evidence type="ECO:0000256" key="12">
    <source>
        <dbReference type="HAMAP-Rule" id="MF_00303"/>
    </source>
</evidence>
<name>A0A1C0AGF0_9FIRM</name>
<proteinExistence type="inferred from homology"/>
<keyword evidence="12" id="KW-0963">Cytoplasm</keyword>
<dbReference type="InterPro" id="IPR008881">
    <property type="entry name" value="Trigger_fac_ribosome-bd_bac"/>
</dbReference>
<comment type="domain">
    <text evidence="12">Consists of 3 domains; the N-terminus binds the ribosome, the middle domain has PPIase activity, while the C-terminus has intrinsic chaperone activity on its own.</text>
</comment>
<sequence length="428" mass="49356">MSLELLNREGNNAKLKLTIKREDFDKYINNAFEKNKGKINIPGFRKGKVPKAMVEKYYGEGFFYEDAINAAFSKEFYDEMEKIDLVPVATPTIDIEEIEKGKDVVIGVEVVVSPEIEIGKYRGLEIEYPKVEVTDEEVQHELEHKREHNARIVTIEDRAIKEGDIVHLDFEGKKDGVPFEGGKAENYKLEIGSKSFIDGFEDQLVGMKLGEEKTLDLTFPENYHEKSLAGAPVTFDVKINQIQEKELPELDDEFVKDISEFDTLDQLKESIRKELEDHKKEHADADFEDDIIREIVKDSKIDVPVEMIDTQTDMMYDEFAHSLMYQGLDINSYLNYIGKTEDELKAEMRPEAEKRIKSTLVLEKVKKLENISYSEDQVEEEFKKVADAYNMDVDKIKAMFGEKQKKGMIDNIIAKNTVEFLKGETIKK</sequence>
<dbReference type="GO" id="GO:0043335">
    <property type="term" value="P:protein unfolding"/>
    <property type="evidence" value="ECO:0007669"/>
    <property type="project" value="TreeGrafter"/>
</dbReference>
<evidence type="ECO:0000313" key="17">
    <source>
        <dbReference type="EMBL" id="RDY20378.1"/>
    </source>
</evidence>
<dbReference type="Proteomes" id="UP000093352">
    <property type="component" value="Unassembled WGS sequence"/>
</dbReference>
<comment type="catalytic activity">
    <reaction evidence="1 12 13">
        <text>[protein]-peptidylproline (omega=180) = [protein]-peptidylproline (omega=0)</text>
        <dbReference type="Rhea" id="RHEA:16237"/>
        <dbReference type="Rhea" id="RHEA-COMP:10747"/>
        <dbReference type="Rhea" id="RHEA-COMP:10748"/>
        <dbReference type="ChEBI" id="CHEBI:83833"/>
        <dbReference type="ChEBI" id="CHEBI:83834"/>
        <dbReference type="EC" id="5.2.1.8"/>
    </reaction>
</comment>
<dbReference type="GO" id="GO:0043022">
    <property type="term" value="F:ribosome binding"/>
    <property type="evidence" value="ECO:0007669"/>
    <property type="project" value="TreeGrafter"/>
</dbReference>
<feature type="domain" description="PPIase FKBP-type" evidence="16">
    <location>
        <begin position="163"/>
        <end position="243"/>
    </location>
</feature>
<evidence type="ECO:0000256" key="4">
    <source>
        <dbReference type="ARBA" id="ARBA00016902"/>
    </source>
</evidence>
<evidence type="ECO:0000256" key="14">
    <source>
        <dbReference type="RuleBase" id="RU003914"/>
    </source>
</evidence>
<dbReference type="STRING" id="1871336.BBG48_03615"/>
<dbReference type="AlphaFoldDB" id="A0A1C0AGF0"/>
<comment type="similarity">
    <text evidence="2 12 14">Belongs to the FKBP-type PPIase family. Tig subfamily.</text>
</comment>
<dbReference type="GO" id="GO:0051083">
    <property type="term" value="P:'de novo' cotranslational protein folding"/>
    <property type="evidence" value="ECO:0007669"/>
    <property type="project" value="TreeGrafter"/>
</dbReference>
<evidence type="ECO:0000256" key="1">
    <source>
        <dbReference type="ARBA" id="ARBA00000971"/>
    </source>
</evidence>
<reference evidence="17" key="2">
    <citation type="submission" date="2018-07" db="EMBL/GenBank/DDBJ databases">
        <authorList>
            <person name="Quirk P.G."/>
            <person name="Krulwich T.A."/>
        </authorList>
    </citation>
    <scope>NUCLEOTIDE SEQUENCE</scope>
    <source>
        <strain evidence="17">CCRI-22567</strain>
    </source>
</reference>
<keyword evidence="8 12" id="KW-0413">Isomerase</keyword>
<evidence type="ECO:0000313" key="18">
    <source>
        <dbReference type="EMBL" id="TRW27686.1"/>
    </source>
</evidence>
<dbReference type="InterPro" id="IPR036611">
    <property type="entry name" value="Trigger_fac_ribosome-bd_sf"/>
</dbReference>
<dbReference type="OrthoDB" id="9767721at2"/>
<keyword evidence="15" id="KW-0175">Coiled coil</keyword>
<dbReference type="SUPFAM" id="SSF102735">
    <property type="entry name" value="Trigger factor ribosome-binding domain"/>
    <property type="match status" value="1"/>
</dbReference>
<dbReference type="PANTHER" id="PTHR30560:SF3">
    <property type="entry name" value="TRIGGER FACTOR-LIKE PROTEIN TIG, CHLOROPLASTIC"/>
    <property type="match status" value="1"/>
</dbReference>
<evidence type="ECO:0000256" key="3">
    <source>
        <dbReference type="ARBA" id="ARBA00013194"/>
    </source>
</evidence>
<dbReference type="EC" id="5.2.1.8" evidence="3 12"/>
<comment type="caution">
    <text evidence="17">The sequence shown here is derived from an EMBL/GenBank/DDBJ whole genome shotgun (WGS) entry which is preliminary data.</text>
</comment>
<dbReference type="SUPFAM" id="SSF54534">
    <property type="entry name" value="FKBP-like"/>
    <property type="match status" value="1"/>
</dbReference>
<dbReference type="InterPro" id="IPR037041">
    <property type="entry name" value="Trigger_fac_C_sf"/>
</dbReference>
<keyword evidence="5 12" id="KW-0132">Cell division</keyword>
<dbReference type="GO" id="GO:0044183">
    <property type="term" value="F:protein folding chaperone"/>
    <property type="evidence" value="ECO:0007669"/>
    <property type="project" value="TreeGrafter"/>
</dbReference>
<dbReference type="GO" id="GO:0003755">
    <property type="term" value="F:peptidyl-prolyl cis-trans isomerase activity"/>
    <property type="evidence" value="ECO:0007669"/>
    <property type="project" value="UniProtKB-UniRule"/>
</dbReference>
<dbReference type="InterPro" id="IPR027304">
    <property type="entry name" value="Trigger_fact/SurA_dom_sf"/>
</dbReference>
<dbReference type="Pfam" id="PF05697">
    <property type="entry name" value="Trigger_N"/>
    <property type="match status" value="1"/>
</dbReference>
<dbReference type="HAMAP" id="MF_00303">
    <property type="entry name" value="Trigger_factor_Tig"/>
    <property type="match status" value="1"/>
</dbReference>
<gene>
    <name evidence="12" type="primary">tig</name>
    <name evidence="17" type="ORF">BBG48_010410</name>
    <name evidence="18" type="ORF">FL857_03700</name>
</gene>
<dbReference type="InterPro" id="IPR046357">
    <property type="entry name" value="PPIase_dom_sf"/>
</dbReference>
<dbReference type="GO" id="GO:0051301">
    <property type="term" value="P:cell division"/>
    <property type="evidence" value="ECO:0007669"/>
    <property type="project" value="UniProtKB-KW"/>
</dbReference>
<dbReference type="Proteomes" id="UP000319424">
    <property type="component" value="Unassembled WGS sequence"/>
</dbReference>
<reference evidence="17 19" key="1">
    <citation type="journal article" date="2016" name="Genome Announc.">
        <title>Draft Genome Sequence of Criibacterium bergeronii gen. nov., sp. nov., Strain CCRI-22567T, Isolated from a Vaginal Sample from a Woman with Bacterial Vaginosis.</title>
        <authorList>
            <person name="Maheux A.F."/>
            <person name="Berube E."/>
            <person name="Boudreau D.K."/>
            <person name="Raymond F."/>
            <person name="Corbeil J."/>
            <person name="Roy P.H."/>
            <person name="Boissinot M."/>
            <person name="Omar R.F."/>
        </authorList>
    </citation>
    <scope>NUCLEOTIDE SEQUENCE [LARGE SCALE GENOMIC DNA]</scope>
    <source>
        <strain evidence="17 19">CCRI-22567</strain>
    </source>
</reference>
<keyword evidence="9 12" id="KW-0131">Cell cycle</keyword>
<reference evidence="18 20" key="3">
    <citation type="submission" date="2019-07" db="EMBL/GenBank/DDBJ databases">
        <title>Criibacterium bergeronii gen. nov., sp. nov. isolated from human clinical samples.</title>
        <authorList>
            <person name="Maheux A.F."/>
            <person name="Boudreau D.K."/>
            <person name="Berube E."/>
            <person name="Brodeur S."/>
            <person name="Bernard K.A."/>
            <person name="Abed J.Y."/>
            <person name="Ducrey E."/>
            <person name="Guay E.F."/>
            <person name="Raymond F."/>
            <person name="Corbeil J."/>
            <person name="Domingo M.-C."/>
            <person name="Roy P.H."/>
            <person name="Boissinot M."/>
            <person name="Tocheva E.I."/>
            <person name="Omar R.F."/>
        </authorList>
    </citation>
    <scope>NUCLEOTIDE SEQUENCE [LARGE SCALE GENOMIC DNA]</scope>
    <source>
        <strain evidence="18 20">CCRI-24246</strain>
    </source>
</reference>
<dbReference type="InterPro" id="IPR008880">
    <property type="entry name" value="Trigger_fac_C"/>
</dbReference>
<evidence type="ECO:0000313" key="20">
    <source>
        <dbReference type="Proteomes" id="UP000319424"/>
    </source>
</evidence>
<evidence type="ECO:0000256" key="9">
    <source>
        <dbReference type="ARBA" id="ARBA00023306"/>
    </source>
</evidence>
<dbReference type="FunFam" id="3.10.50.40:FF:000001">
    <property type="entry name" value="Trigger factor"/>
    <property type="match status" value="1"/>
</dbReference>
<comment type="subcellular location">
    <subcellularLocation>
        <location evidence="12">Cytoplasm</location>
    </subcellularLocation>
    <text evidence="12">About half TF is bound to the ribosome near the polypeptide exit tunnel while the other half is free in the cytoplasm.</text>
</comment>
<dbReference type="SUPFAM" id="SSF109998">
    <property type="entry name" value="Triger factor/SurA peptide-binding domain-like"/>
    <property type="match status" value="1"/>
</dbReference>
<accession>A0A1C0AGF0</accession>
<evidence type="ECO:0000259" key="16">
    <source>
        <dbReference type="PROSITE" id="PS50059"/>
    </source>
</evidence>
<evidence type="ECO:0000256" key="13">
    <source>
        <dbReference type="PROSITE-ProRule" id="PRU00277"/>
    </source>
</evidence>
<dbReference type="Gene3D" id="3.10.50.40">
    <property type="match status" value="1"/>
</dbReference>
<dbReference type="GO" id="GO:0015031">
    <property type="term" value="P:protein transport"/>
    <property type="evidence" value="ECO:0007669"/>
    <property type="project" value="UniProtKB-UniRule"/>
</dbReference>
<evidence type="ECO:0000256" key="6">
    <source>
        <dbReference type="ARBA" id="ARBA00023110"/>
    </source>
</evidence>
<dbReference type="GO" id="GO:0005737">
    <property type="term" value="C:cytoplasm"/>
    <property type="evidence" value="ECO:0007669"/>
    <property type="project" value="UniProtKB-SubCell"/>
</dbReference>
<evidence type="ECO:0000256" key="8">
    <source>
        <dbReference type="ARBA" id="ARBA00023235"/>
    </source>
</evidence>
<dbReference type="InterPro" id="IPR005215">
    <property type="entry name" value="Trig_fac"/>
</dbReference>
<evidence type="ECO:0000313" key="19">
    <source>
        <dbReference type="Proteomes" id="UP000093352"/>
    </source>
</evidence>
<evidence type="ECO:0000256" key="2">
    <source>
        <dbReference type="ARBA" id="ARBA00005464"/>
    </source>
</evidence>
<dbReference type="Pfam" id="PF00254">
    <property type="entry name" value="FKBP_C"/>
    <property type="match status" value="1"/>
</dbReference>
<keyword evidence="19" id="KW-1185">Reference proteome</keyword>
<dbReference type="EMBL" id="MBEW02000047">
    <property type="protein sequence ID" value="RDY20378.1"/>
    <property type="molecule type" value="Genomic_DNA"/>
</dbReference>
<protein>
    <recommendedName>
        <fullName evidence="4 12">Trigger factor</fullName>
        <shortName evidence="12">TF</shortName>
        <ecNumber evidence="3 12">5.2.1.8</ecNumber>
    </recommendedName>
    <alternativeName>
        <fullName evidence="11 12">PPIase</fullName>
    </alternativeName>
</protein>
<keyword evidence="7 12" id="KW-0143">Chaperone</keyword>
<evidence type="ECO:0000256" key="10">
    <source>
        <dbReference type="ARBA" id="ARBA00024849"/>
    </source>
</evidence>
<evidence type="ECO:0000256" key="5">
    <source>
        <dbReference type="ARBA" id="ARBA00022618"/>
    </source>
</evidence>